<protein>
    <submittedName>
        <fullName evidence="3">Ligase MSMEG_5435</fullName>
        <ecNumber evidence="3">6.2.1.-</ecNumber>
    </submittedName>
</protein>
<dbReference type="SUPFAM" id="SSF56801">
    <property type="entry name" value="Acetyl-CoA synthetase-like"/>
    <property type="match status" value="1"/>
</dbReference>
<dbReference type="InterPro" id="IPR000873">
    <property type="entry name" value="AMP-dep_synth/lig_dom"/>
</dbReference>
<organism evidence="3 4">
    <name type="scientific">Nocardia otitidiscaviarum</name>
    <dbReference type="NCBI Taxonomy" id="1823"/>
    <lineage>
        <taxon>Bacteria</taxon>
        <taxon>Bacillati</taxon>
        <taxon>Actinomycetota</taxon>
        <taxon>Actinomycetes</taxon>
        <taxon>Mycobacteriales</taxon>
        <taxon>Nocardiaceae</taxon>
        <taxon>Nocardia</taxon>
    </lineage>
</organism>
<gene>
    <name evidence="3" type="ORF">NCTC1934_03170</name>
</gene>
<dbReference type="GO" id="GO:0070566">
    <property type="term" value="F:adenylyltransferase activity"/>
    <property type="evidence" value="ECO:0007669"/>
    <property type="project" value="TreeGrafter"/>
</dbReference>
<dbReference type="AlphaFoldDB" id="A0A378YKN4"/>
<dbReference type="PANTHER" id="PTHR22754">
    <property type="entry name" value="DISCO-INTERACTING PROTEIN 2 DIP2 -RELATED"/>
    <property type="match status" value="1"/>
</dbReference>
<dbReference type="InterPro" id="IPR020845">
    <property type="entry name" value="AMP-binding_CS"/>
</dbReference>
<dbReference type="GO" id="GO:0006633">
    <property type="term" value="P:fatty acid biosynthetic process"/>
    <property type="evidence" value="ECO:0007669"/>
    <property type="project" value="TreeGrafter"/>
</dbReference>
<evidence type="ECO:0000256" key="1">
    <source>
        <dbReference type="ARBA" id="ARBA00006432"/>
    </source>
</evidence>
<dbReference type="InterPro" id="IPR042099">
    <property type="entry name" value="ANL_N_sf"/>
</dbReference>
<dbReference type="Proteomes" id="UP000255467">
    <property type="component" value="Unassembled WGS sequence"/>
</dbReference>
<name>A0A378YKN4_9NOCA</name>
<dbReference type="PANTHER" id="PTHR22754:SF32">
    <property type="entry name" value="DISCO-INTERACTING PROTEIN 2"/>
    <property type="match status" value="1"/>
</dbReference>
<feature type="domain" description="AMP-dependent synthetase/ligase" evidence="2">
    <location>
        <begin position="40"/>
        <end position="409"/>
    </location>
</feature>
<dbReference type="Pfam" id="PF00501">
    <property type="entry name" value="AMP-binding"/>
    <property type="match status" value="1"/>
</dbReference>
<proteinExistence type="inferred from homology"/>
<comment type="similarity">
    <text evidence="1">Belongs to the ATP-dependent AMP-binding enzyme family.</text>
</comment>
<dbReference type="InterPro" id="IPR045851">
    <property type="entry name" value="AMP-bd_C_sf"/>
</dbReference>
<dbReference type="STRING" id="1406858.GCA_000710895_04977"/>
<keyword evidence="4" id="KW-1185">Reference proteome</keyword>
<sequence length="554" mass="57990">MSREETGRVMSTVTELLFEQPASTTTGLWSGSDTTELAFHSWEQVRSRARRIAGGLANAGVEHGGSVAILAGAPADVAALVQATWLRGAAFTMLHQPTPRTNLETWVADTRAVVAMLGAAVIAVGEPFTAAVRDLDLGAPIVSVEELAAATEVGPVPTAEDDIAILQLTSGTTGVPKAVAISHGNVRQNQHAMVAAAGFRPESDVVVSWLPLYHDMGMVGMMLTPMLAQATTVITTPLAFLKSPLKWAEYITRFGGTYTAAPNFAYSLLARRLKRAPEGAYDLSTLRVAVNGAEVIDESTLDEFVTQAARFGLRPEAVMPAYGMAETTLAVSFAPVDEVFSVDVIDGEVAERDGVARRDGIERPRSLAKLGAPVPGIELRVVDERGTVLPADRIGSILVRGDAVTTRYLGPDGYASAVDAEGWLSTGDLGYVTESGEVVVTGRKKDVIIVAGRNIAPTVVERAAGTVSGVRPGGVAAVAVRLPSMAREGIAVIAESDAAADADAAERIRKEVARAVYDDVGIAPAVVTIVTKGALPKTPSGKLRRSLATSLIPA</sequence>
<dbReference type="PROSITE" id="PS00455">
    <property type="entry name" value="AMP_BINDING"/>
    <property type="match status" value="1"/>
</dbReference>
<evidence type="ECO:0000259" key="2">
    <source>
        <dbReference type="Pfam" id="PF00501"/>
    </source>
</evidence>
<dbReference type="GO" id="GO:0005886">
    <property type="term" value="C:plasma membrane"/>
    <property type="evidence" value="ECO:0007669"/>
    <property type="project" value="TreeGrafter"/>
</dbReference>
<dbReference type="NCBIfam" id="NF005850">
    <property type="entry name" value="PRK07768.1"/>
    <property type="match status" value="1"/>
</dbReference>
<dbReference type="Gene3D" id="3.40.50.12780">
    <property type="entry name" value="N-terminal domain of ligase-like"/>
    <property type="match status" value="1"/>
</dbReference>
<dbReference type="GO" id="GO:0016874">
    <property type="term" value="F:ligase activity"/>
    <property type="evidence" value="ECO:0007669"/>
    <property type="project" value="UniProtKB-KW"/>
</dbReference>
<keyword evidence="3" id="KW-0436">Ligase</keyword>
<dbReference type="EMBL" id="UGRY01000002">
    <property type="protein sequence ID" value="SUA77765.1"/>
    <property type="molecule type" value="Genomic_DNA"/>
</dbReference>
<evidence type="ECO:0000313" key="3">
    <source>
        <dbReference type="EMBL" id="SUA77765.1"/>
    </source>
</evidence>
<dbReference type="EC" id="6.2.1.-" evidence="3"/>
<accession>A0A378YKN4</accession>
<evidence type="ECO:0000313" key="4">
    <source>
        <dbReference type="Proteomes" id="UP000255467"/>
    </source>
</evidence>
<dbReference type="Gene3D" id="3.30.300.30">
    <property type="match status" value="1"/>
</dbReference>
<reference evidence="3 4" key="1">
    <citation type="submission" date="2018-06" db="EMBL/GenBank/DDBJ databases">
        <authorList>
            <consortium name="Pathogen Informatics"/>
            <person name="Doyle S."/>
        </authorList>
    </citation>
    <scope>NUCLEOTIDE SEQUENCE [LARGE SCALE GENOMIC DNA]</scope>
    <source>
        <strain evidence="3 4">NCTC1934</strain>
    </source>
</reference>